<evidence type="ECO:0000313" key="2">
    <source>
        <dbReference type="EMBL" id="ADD43393.1"/>
    </source>
</evidence>
<evidence type="ECO:0000313" key="3">
    <source>
        <dbReference type="Proteomes" id="UP000000844"/>
    </source>
</evidence>
<proteinExistence type="predicted"/>
<dbReference type="GO" id="GO:0000162">
    <property type="term" value="P:L-tryptophan biosynthetic process"/>
    <property type="evidence" value="ECO:0007669"/>
    <property type="project" value="TreeGrafter"/>
</dbReference>
<dbReference type="HOGENOM" id="CLU_006493_1_0_11"/>
<dbReference type="EMBL" id="CP001778">
    <property type="protein sequence ID" value="ADD43393.1"/>
    <property type="molecule type" value="Genomic_DNA"/>
</dbReference>
<dbReference type="Gene3D" id="3.60.120.10">
    <property type="entry name" value="Anthranilate synthase"/>
    <property type="match status" value="1"/>
</dbReference>
<name>D3PXR3_STANL</name>
<dbReference type="InterPro" id="IPR005801">
    <property type="entry name" value="ADC_synthase"/>
</dbReference>
<dbReference type="PANTHER" id="PTHR11236">
    <property type="entry name" value="AMINOBENZOATE/ANTHRANILATE SYNTHASE"/>
    <property type="match status" value="1"/>
</dbReference>
<gene>
    <name evidence="2" type="ordered locus">Snas_3736</name>
</gene>
<dbReference type="InterPro" id="IPR015890">
    <property type="entry name" value="Chorismate_C"/>
</dbReference>
<protein>
    <submittedName>
        <fullName evidence="2">Chorismate binding-like protein</fullName>
    </submittedName>
</protein>
<dbReference type="Proteomes" id="UP000000844">
    <property type="component" value="Chromosome"/>
</dbReference>
<dbReference type="Pfam" id="PF00425">
    <property type="entry name" value="Chorismate_bind"/>
    <property type="match status" value="1"/>
</dbReference>
<dbReference type="STRING" id="446470.Snas_3736"/>
<dbReference type="GO" id="GO:0046820">
    <property type="term" value="F:4-amino-4-deoxychorismate synthase activity"/>
    <property type="evidence" value="ECO:0007669"/>
    <property type="project" value="TreeGrafter"/>
</dbReference>
<dbReference type="eggNOG" id="COG0147">
    <property type="taxonomic scope" value="Bacteria"/>
</dbReference>
<accession>D3PXR3</accession>
<dbReference type="KEGG" id="sna:Snas_3736"/>
<organism evidence="2 3">
    <name type="scientific">Stackebrandtia nassauensis (strain DSM 44728 / CIP 108903 / NRRL B-16338 / NBRC 102104 / LLR-40K-21)</name>
    <dbReference type="NCBI Taxonomy" id="446470"/>
    <lineage>
        <taxon>Bacteria</taxon>
        <taxon>Bacillati</taxon>
        <taxon>Actinomycetota</taxon>
        <taxon>Actinomycetes</taxon>
        <taxon>Glycomycetales</taxon>
        <taxon>Glycomycetaceae</taxon>
        <taxon>Stackebrandtia</taxon>
    </lineage>
</organism>
<feature type="domain" description="Chorismate-utilising enzyme C-terminal" evidence="1">
    <location>
        <begin position="105"/>
        <end position="350"/>
    </location>
</feature>
<dbReference type="AlphaFoldDB" id="D3PXR3"/>
<evidence type="ECO:0000259" key="1">
    <source>
        <dbReference type="Pfam" id="PF00425"/>
    </source>
</evidence>
<dbReference type="SUPFAM" id="SSF56322">
    <property type="entry name" value="ADC synthase"/>
    <property type="match status" value="1"/>
</dbReference>
<keyword evidence="3" id="KW-1185">Reference proteome</keyword>
<dbReference type="PANTHER" id="PTHR11236:SF50">
    <property type="entry name" value="AMINODEOXYCHORISMATE SYNTHASE COMPONENT 1"/>
    <property type="match status" value="1"/>
</dbReference>
<sequence length="369" mass="38022">MQWRVGDGGDPAQLLRDFCEESGLDVADLSRSGVHDVSRRLCGVAVLVSAAAGAVMIGGEPGPPSPATAVPDLAAVAYHHAPVATSRPVGGFALTGEWEQSWTPAQHAAAVSAVRAAIGRGDVYQVNIVGHQSAPVSGDADGVVRRLASWPQARFGGTMSGPGWTVASASPECLAEVASGVVTTAPIKGTAPATVEGARQLRRSVKERAEHVMIVDLERNDLAHVAVPGSIAVEELFALREWGGLWQAESVIRARLAEGTGLDRLLRGLCPPGSVTGTPKLAALEHIADLEVVGRGPAMGAMGYVTGEGLRLGLTIRTVAVAESRLHVWAGGGITWRSDPNEEVAEAAAKATPITAALASYTSALTANT</sequence>
<dbReference type="PRINTS" id="PR00095">
    <property type="entry name" value="ANTSNTHASEI"/>
</dbReference>
<reference evidence="2 3" key="1">
    <citation type="journal article" date="2009" name="Stand. Genomic Sci.">
        <title>Complete genome sequence of Stackebrandtia nassauensis type strain (LLR-40K-21).</title>
        <authorList>
            <person name="Munk C."/>
            <person name="Lapidus A."/>
            <person name="Copeland A."/>
            <person name="Jando M."/>
            <person name="Mayilraj S."/>
            <person name="Glavina Del Rio T."/>
            <person name="Nolan M."/>
            <person name="Chen F."/>
            <person name="Lucas S."/>
            <person name="Tice H."/>
            <person name="Cheng J.F."/>
            <person name="Han C."/>
            <person name="Detter J.C."/>
            <person name="Bruce D."/>
            <person name="Goodwin L."/>
            <person name="Chain P."/>
            <person name="Pitluck S."/>
            <person name="Goker M."/>
            <person name="Ovchinikova G."/>
            <person name="Pati A."/>
            <person name="Ivanova N."/>
            <person name="Mavromatis K."/>
            <person name="Chen A."/>
            <person name="Palaniappan K."/>
            <person name="Land M."/>
            <person name="Hauser L."/>
            <person name="Chang Y.J."/>
            <person name="Jeffries C.D."/>
            <person name="Bristow J."/>
            <person name="Eisen J.A."/>
            <person name="Markowitz V."/>
            <person name="Hugenholtz P."/>
            <person name="Kyrpides N.C."/>
            <person name="Klenk H.P."/>
        </authorList>
    </citation>
    <scope>NUCLEOTIDE SEQUENCE [LARGE SCALE GENOMIC DNA]</scope>
    <source>
        <strain evidence="3">DSM 44728 / CIP 108903 / NRRL B-16338 / NBRC 102104 / LLR-40K-21</strain>
    </source>
</reference>
<dbReference type="InterPro" id="IPR019999">
    <property type="entry name" value="Anth_synth_I-like"/>
</dbReference>